<organism evidence="1 2">
    <name type="scientific">Eretmocerus hayati</name>
    <dbReference type="NCBI Taxonomy" id="131215"/>
    <lineage>
        <taxon>Eukaryota</taxon>
        <taxon>Metazoa</taxon>
        <taxon>Ecdysozoa</taxon>
        <taxon>Arthropoda</taxon>
        <taxon>Hexapoda</taxon>
        <taxon>Insecta</taxon>
        <taxon>Pterygota</taxon>
        <taxon>Neoptera</taxon>
        <taxon>Endopterygota</taxon>
        <taxon>Hymenoptera</taxon>
        <taxon>Apocrita</taxon>
        <taxon>Proctotrupomorpha</taxon>
        <taxon>Chalcidoidea</taxon>
        <taxon>Aphelinidae</taxon>
        <taxon>Aphelininae</taxon>
        <taxon>Eretmocerus</taxon>
    </lineage>
</organism>
<gene>
    <name evidence="1" type="ORF">QAD02_017985</name>
</gene>
<accession>A0ACC2PFH8</accession>
<evidence type="ECO:0000313" key="2">
    <source>
        <dbReference type="Proteomes" id="UP001239111"/>
    </source>
</evidence>
<dbReference type="Proteomes" id="UP001239111">
    <property type="component" value="Chromosome 1"/>
</dbReference>
<comment type="caution">
    <text evidence="1">The sequence shown here is derived from an EMBL/GenBank/DDBJ whole genome shotgun (WGS) entry which is preliminary data.</text>
</comment>
<protein>
    <submittedName>
        <fullName evidence="1">Uncharacterized protein</fullName>
    </submittedName>
</protein>
<sequence>MVGNPHLKNALRRLIKIEEFLENIVESTPGLPKNAVAVSLFMDPDLIVNFNHKETLENANSNRDIITLEMWNQATQQAVASTPAINDQTACATPQSQPAAFATSSAPQNAGAADIQRQISIMHEMDLLNDAVNLQDLQITDGDVQAAIESRLDSLGN</sequence>
<proteinExistence type="predicted"/>
<keyword evidence="2" id="KW-1185">Reference proteome</keyword>
<evidence type="ECO:0000313" key="1">
    <source>
        <dbReference type="EMBL" id="KAJ8682193.1"/>
    </source>
</evidence>
<dbReference type="EMBL" id="CM056741">
    <property type="protein sequence ID" value="KAJ8682193.1"/>
    <property type="molecule type" value="Genomic_DNA"/>
</dbReference>
<name>A0ACC2PFH8_9HYME</name>
<reference evidence="1" key="1">
    <citation type="submission" date="2023-04" db="EMBL/GenBank/DDBJ databases">
        <title>A chromosome-level genome assembly of the parasitoid wasp Eretmocerus hayati.</title>
        <authorList>
            <person name="Zhong Y."/>
            <person name="Liu S."/>
            <person name="Liu Y."/>
        </authorList>
    </citation>
    <scope>NUCLEOTIDE SEQUENCE</scope>
    <source>
        <strain evidence="1">ZJU_SS_LIU_2023</strain>
    </source>
</reference>